<evidence type="ECO:0000313" key="7">
    <source>
        <dbReference type="Proteomes" id="UP001188597"/>
    </source>
</evidence>
<feature type="compositionally biased region" description="Polar residues" evidence="4">
    <location>
        <begin position="74"/>
        <end position="90"/>
    </location>
</feature>
<dbReference type="GO" id="GO:0006351">
    <property type="term" value="P:DNA-templated transcription"/>
    <property type="evidence" value="ECO:0007669"/>
    <property type="project" value="UniProtKB-UniRule"/>
</dbReference>
<evidence type="ECO:0000256" key="4">
    <source>
        <dbReference type="SAM" id="MobiDB-lite"/>
    </source>
</evidence>
<dbReference type="AlphaFoldDB" id="A0AA89AQL0"/>
<gene>
    <name evidence="6" type="ORF">RJ639_010110</name>
</gene>
<feature type="compositionally biased region" description="Basic and acidic residues" evidence="4">
    <location>
        <begin position="417"/>
        <end position="427"/>
    </location>
</feature>
<dbReference type="PANTHER" id="PTHR31602">
    <property type="entry name" value="GROWTH-REGULATING FACTOR 5"/>
    <property type="match status" value="1"/>
</dbReference>
<feature type="region of interest" description="Disordered" evidence="4">
    <location>
        <begin position="57"/>
        <end position="114"/>
    </location>
</feature>
<dbReference type="GO" id="GO:0005634">
    <property type="term" value="C:nucleus"/>
    <property type="evidence" value="ECO:0007669"/>
    <property type="project" value="UniProtKB-SubCell"/>
</dbReference>
<dbReference type="GO" id="GO:0032502">
    <property type="term" value="P:developmental process"/>
    <property type="evidence" value="ECO:0007669"/>
    <property type="project" value="InterPro"/>
</dbReference>
<feature type="short sequence motif" description="Bipartite nuclear localization signal" evidence="2">
    <location>
        <begin position="42"/>
        <end position="49"/>
    </location>
</feature>
<feature type="compositionally biased region" description="Basic and acidic residues" evidence="4">
    <location>
        <begin position="383"/>
        <end position="404"/>
    </location>
</feature>
<evidence type="ECO:0000256" key="2">
    <source>
        <dbReference type="PROSITE-ProRule" id="PRU01002"/>
    </source>
</evidence>
<feature type="region of interest" description="Disordered" evidence="4">
    <location>
        <begin position="1"/>
        <end position="23"/>
    </location>
</feature>
<evidence type="ECO:0000256" key="1">
    <source>
        <dbReference type="ARBA" id="ARBA00023242"/>
    </source>
</evidence>
<dbReference type="Proteomes" id="UP001188597">
    <property type="component" value="Unassembled WGS sequence"/>
</dbReference>
<dbReference type="PROSITE" id="PS51667">
    <property type="entry name" value="WRC"/>
    <property type="match status" value="1"/>
</dbReference>
<organism evidence="6 7">
    <name type="scientific">Escallonia herrerae</name>
    <dbReference type="NCBI Taxonomy" id="1293975"/>
    <lineage>
        <taxon>Eukaryota</taxon>
        <taxon>Viridiplantae</taxon>
        <taxon>Streptophyta</taxon>
        <taxon>Embryophyta</taxon>
        <taxon>Tracheophyta</taxon>
        <taxon>Spermatophyta</taxon>
        <taxon>Magnoliopsida</taxon>
        <taxon>eudicotyledons</taxon>
        <taxon>Gunneridae</taxon>
        <taxon>Pentapetalae</taxon>
        <taxon>asterids</taxon>
        <taxon>campanulids</taxon>
        <taxon>Escalloniales</taxon>
        <taxon>Escalloniaceae</taxon>
        <taxon>Escallonia</taxon>
    </lineage>
</organism>
<dbReference type="InterPro" id="IPR014977">
    <property type="entry name" value="WRC_dom"/>
</dbReference>
<feature type="compositionally biased region" description="Acidic residues" evidence="4">
    <location>
        <begin position="405"/>
        <end position="416"/>
    </location>
</feature>
<comment type="caution">
    <text evidence="6">The sequence shown here is derived from an EMBL/GenBank/DDBJ whole genome shotgun (WGS) entry which is preliminary data.</text>
</comment>
<sequence length="437" mass="48638">MGGYGRKVDPEPGRCRRTDGKKWRCSKEAYPDSKYCERHMHRGRNRSRKPVEIATTSSFPIFNPSSPSFSLLSQNTQDSTIKHTSPSSHHNSLLYPSPFPPPSSTKPLPNNTTHQLFLDSRSYPLSDKAHRYLLQMREGEHGAAFRPEASGTRGISLIHDSNTATALTAPSSDDYSSQLSFQSLFHRPKFEEQTKQDEEKEQHCFVLGTDFKSAASSKSIICDKVGIGGEETKMKPFHHFLGNCPPRESRDYPPWQVHDIEEEKQQTKNASFETQIALTCLAPFCRALTEVTNLSHPGRLCLPAVAVHAPSPHGPQTWLEKSMCSFVLEAPQAPPAGILGARCEWAYGGVDDCPEVLLKQLCRPAIRRWEGDEEVGPLVEVGHEAAADEEEEKKPVMEMERAEEGEGEAAEEEEGEAEKPEAEKPEAAEEEAMTEVA</sequence>
<dbReference type="InterPro" id="IPR031137">
    <property type="entry name" value="GRF"/>
</dbReference>
<dbReference type="Pfam" id="PF08879">
    <property type="entry name" value="WRC"/>
    <property type="match status" value="1"/>
</dbReference>
<evidence type="ECO:0000313" key="6">
    <source>
        <dbReference type="EMBL" id="KAK3013109.1"/>
    </source>
</evidence>
<dbReference type="EMBL" id="JAVXUP010001321">
    <property type="protein sequence ID" value="KAK3013109.1"/>
    <property type="molecule type" value="Genomic_DNA"/>
</dbReference>
<evidence type="ECO:0000256" key="3">
    <source>
        <dbReference type="RuleBase" id="RU367127"/>
    </source>
</evidence>
<proteinExistence type="inferred from homology"/>
<comment type="similarity">
    <text evidence="3">Belongs to the GRF family.</text>
</comment>
<feature type="short sequence motif" description="Bipartite nuclear localization signal" evidence="2">
    <location>
        <begin position="14"/>
        <end position="24"/>
    </location>
</feature>
<dbReference type="GO" id="GO:0005524">
    <property type="term" value="F:ATP binding"/>
    <property type="evidence" value="ECO:0007669"/>
    <property type="project" value="UniProtKB-UniRule"/>
</dbReference>
<comment type="domain">
    <text evidence="3">The QLQ domain and WRC domain may be involved in protein-protein interaction and DNA-binding, respectively.</text>
</comment>
<keyword evidence="3" id="KW-0010">Activator</keyword>
<comment type="subcellular location">
    <subcellularLocation>
        <location evidence="2 3">Nucleus</location>
    </subcellularLocation>
</comment>
<keyword evidence="1 2" id="KW-0539">Nucleus</keyword>
<feature type="region of interest" description="Disordered" evidence="4">
    <location>
        <begin position="383"/>
        <end position="437"/>
    </location>
</feature>
<accession>A0AA89AQL0</accession>
<feature type="compositionally biased region" description="Acidic residues" evidence="4">
    <location>
        <begin position="428"/>
        <end position="437"/>
    </location>
</feature>
<name>A0AA89AQL0_9ASTE</name>
<keyword evidence="7" id="KW-1185">Reference proteome</keyword>
<feature type="domain" description="WRC" evidence="5">
    <location>
        <begin position="9"/>
        <end position="53"/>
    </location>
</feature>
<keyword evidence="3" id="KW-0805">Transcription regulation</keyword>
<evidence type="ECO:0000259" key="5">
    <source>
        <dbReference type="PROSITE" id="PS51667"/>
    </source>
</evidence>
<keyword evidence="3" id="KW-0804">Transcription</keyword>
<reference evidence="6" key="1">
    <citation type="submission" date="2022-12" db="EMBL/GenBank/DDBJ databases">
        <title>Draft genome assemblies for two species of Escallonia (Escalloniales).</title>
        <authorList>
            <person name="Chanderbali A."/>
            <person name="Dervinis C."/>
            <person name="Anghel I."/>
            <person name="Soltis D."/>
            <person name="Soltis P."/>
            <person name="Zapata F."/>
        </authorList>
    </citation>
    <scope>NUCLEOTIDE SEQUENCE</scope>
    <source>
        <strain evidence="6">UCBG64.0493</strain>
        <tissue evidence="6">Leaf</tissue>
    </source>
</reference>
<comment type="function">
    <text evidence="3">Transcription activator.</text>
</comment>
<protein>
    <recommendedName>
        <fullName evidence="3">Growth-regulating factor</fullName>
    </recommendedName>
</protein>
<feature type="compositionally biased region" description="Low complexity" evidence="4">
    <location>
        <begin position="57"/>
        <end position="73"/>
    </location>
</feature>
<dbReference type="PANTHER" id="PTHR31602:SF60">
    <property type="entry name" value="GROWTH-REGULATING FACTOR 5"/>
    <property type="match status" value="1"/>
</dbReference>